<dbReference type="PROSITE" id="PS50878">
    <property type="entry name" value="RT_POL"/>
    <property type="match status" value="1"/>
</dbReference>
<keyword evidence="3" id="KW-0808">Transferase</keyword>
<dbReference type="InterPro" id="IPR043502">
    <property type="entry name" value="DNA/RNA_pol_sf"/>
</dbReference>
<dbReference type="InterPro" id="IPR000477">
    <property type="entry name" value="RT_dom"/>
</dbReference>
<keyword evidence="3" id="KW-0695">RNA-directed DNA polymerase</keyword>
<proteinExistence type="inferred from homology"/>
<keyword evidence="4" id="KW-1185">Reference proteome</keyword>
<dbReference type="NCBIfam" id="TIGR04416">
    <property type="entry name" value="group_II_RT_mat"/>
    <property type="match status" value="1"/>
</dbReference>
<dbReference type="PANTHER" id="PTHR34047">
    <property type="entry name" value="NUCLEAR INTRON MATURASE 1, MITOCHONDRIAL-RELATED"/>
    <property type="match status" value="1"/>
</dbReference>
<dbReference type="CDD" id="cd01651">
    <property type="entry name" value="RT_G2_intron"/>
    <property type="match status" value="1"/>
</dbReference>
<dbReference type="PATRIC" id="fig|1268837.3.peg.547"/>
<dbReference type="Pfam" id="PF08388">
    <property type="entry name" value="GIIM"/>
    <property type="match status" value="1"/>
</dbReference>
<dbReference type="AlphaFoldDB" id="A0A0F3RF60"/>
<feature type="domain" description="Reverse transcriptase" evidence="2">
    <location>
        <begin position="100"/>
        <end position="335"/>
    </location>
</feature>
<gene>
    <name evidence="3" type="ORF">RAT170B_1637</name>
</gene>
<protein>
    <submittedName>
        <fullName evidence="3">Reverse transcriptase family protein</fullName>
    </submittedName>
</protein>
<dbReference type="InterPro" id="IPR025960">
    <property type="entry name" value="RVT_N"/>
</dbReference>
<dbReference type="Pfam" id="PF00078">
    <property type="entry name" value="RVT_1"/>
    <property type="match status" value="1"/>
</dbReference>
<dbReference type="InterPro" id="IPR051083">
    <property type="entry name" value="GrpII_Intron_Splice-Mob/Def"/>
</dbReference>
<evidence type="ECO:0000313" key="4">
    <source>
        <dbReference type="Proteomes" id="UP000033736"/>
    </source>
</evidence>
<dbReference type="RefSeq" id="WP_052692005.1">
    <property type="nucleotide sequence ID" value="NZ_LAOQ01000011.1"/>
</dbReference>
<comment type="caution">
    <text evidence="3">The sequence shown here is derived from an EMBL/GenBank/DDBJ whole genome shotgun (WGS) entry which is preliminary data.</text>
</comment>
<dbReference type="EMBL" id="LAOQ01000011">
    <property type="protein sequence ID" value="KJW03824.1"/>
    <property type="molecule type" value="Genomic_DNA"/>
</dbReference>
<dbReference type="SUPFAM" id="SSF56672">
    <property type="entry name" value="DNA/RNA polymerases"/>
    <property type="match status" value="1"/>
</dbReference>
<dbReference type="GO" id="GO:0003964">
    <property type="term" value="F:RNA-directed DNA polymerase activity"/>
    <property type="evidence" value="ECO:0007669"/>
    <property type="project" value="UniProtKB-KW"/>
</dbReference>
<sequence length="515" mass="60131">MLNANVTIKTNDNNNFEQIHWYAIDWQDINKKVNNLRKRIYRASANGNTKLVGSLQKLMLKSRSNKLLAIRRVTQINRGKRSPGIDKIVVNTDKERNLLMHKLIDNNLLSVKPIKRVYIPKRKGKHRPLGLPTILDRCRQAVVKSALEPYWEAKFEGSSYGFRPGRSTHDAIQRISAIVCPGTTRGWILDADIKSAFDNIDHDFLLKIVGNFPARNWIKAWLKSGVMEEYQFTKTTVGTPQGGVISPLLLNIALHGMEDILNITYDKYDHLHPKSEYALVKYADDFVICAKSESSCIKAKQIINDWLNIRGLGLSEEKTKILHIKEGFDFLGFNIRQYNTKSRRRGVTLLVKPSKDTIKSFKKRIMIEWKRSFAWGIDRIIENLNPRIMGWCSYFNKVVAKRTFIQLDRWMWMRQARFACRRHPNKYWKWLKEKYWGRIKARNDNWVFMDKSKDLYLWKLQWTAIKRHILVKGKASPDNPALRNTGKNVKLVNQSTSLRPDRFFGVDKKVNALFV</sequence>
<dbReference type="InterPro" id="IPR013597">
    <property type="entry name" value="Mat_intron_G2"/>
</dbReference>
<reference evidence="3 4" key="1">
    <citation type="submission" date="2015-01" db="EMBL/GenBank/DDBJ databases">
        <title>Genome Sequencing of Rickettsiales /home/snadendla/prok_pipe/test/illegal_ec_num.txt.</title>
        <authorList>
            <person name="Daugherty S.C."/>
            <person name="Su Q."/>
            <person name="Abolude K."/>
            <person name="Beier-Sexton M."/>
            <person name="Carlyon J.A."/>
            <person name="Carter R."/>
            <person name="Day N.P."/>
            <person name="Dumler S.J."/>
            <person name="Dyachenko V."/>
            <person name="Godinez A."/>
            <person name="Kurtti T.J."/>
            <person name="Lichay M."/>
            <person name="Mullins K.E."/>
            <person name="Ott S."/>
            <person name="Pappas-Brown V."/>
            <person name="Paris D.H."/>
            <person name="Patel P."/>
            <person name="Richards A.L."/>
            <person name="Sadzewicz L."/>
            <person name="Sears K."/>
            <person name="Seidman D."/>
            <person name="Sengamalay N."/>
            <person name="Stenos J."/>
            <person name="Tallon L.J."/>
            <person name="Vincent G."/>
            <person name="Fraser C.M."/>
            <person name="Munderloh U."/>
            <person name="Dunning-Hotopp J.C."/>
        </authorList>
    </citation>
    <scope>NUCLEOTIDE SEQUENCE [LARGE SCALE GENOMIC DNA]</scope>
    <source>
        <strain evidence="3 4">T170-B</strain>
    </source>
</reference>
<evidence type="ECO:0000259" key="2">
    <source>
        <dbReference type="PROSITE" id="PS50878"/>
    </source>
</evidence>
<accession>A0A0F3RF60</accession>
<dbReference type="PANTHER" id="PTHR34047:SF10">
    <property type="entry name" value="GROUP II INTRON-ASSOCIATED OPEN READING FRAME"/>
    <property type="match status" value="1"/>
</dbReference>
<comment type="similarity">
    <text evidence="1">Belongs to the bacterial reverse transcriptase family.</text>
</comment>
<evidence type="ECO:0000313" key="3">
    <source>
        <dbReference type="EMBL" id="KJW03824.1"/>
    </source>
</evidence>
<name>A0A0F3RF60_9RICK</name>
<keyword evidence="3" id="KW-0548">Nucleotidyltransferase</keyword>
<dbReference type="Proteomes" id="UP000033736">
    <property type="component" value="Unassembled WGS sequence"/>
</dbReference>
<dbReference type="Pfam" id="PF13655">
    <property type="entry name" value="RVT_N"/>
    <property type="match status" value="1"/>
</dbReference>
<evidence type="ECO:0000256" key="1">
    <source>
        <dbReference type="ARBA" id="ARBA00034120"/>
    </source>
</evidence>
<dbReference type="InterPro" id="IPR030931">
    <property type="entry name" value="Group_II_RT_mat"/>
</dbReference>
<organism evidence="3 4">
    <name type="scientific">Rickettsia argasii T170-B</name>
    <dbReference type="NCBI Taxonomy" id="1268837"/>
    <lineage>
        <taxon>Bacteria</taxon>
        <taxon>Pseudomonadati</taxon>
        <taxon>Pseudomonadota</taxon>
        <taxon>Alphaproteobacteria</taxon>
        <taxon>Rickettsiales</taxon>
        <taxon>Rickettsiaceae</taxon>
        <taxon>Rickettsieae</taxon>
        <taxon>Rickettsia</taxon>
        <taxon>spotted fever group</taxon>
    </lineage>
</organism>